<comment type="caution">
    <text evidence="1">The sequence shown here is derived from an EMBL/GenBank/DDBJ whole genome shotgun (WGS) entry which is preliminary data.</text>
</comment>
<dbReference type="Proteomes" id="UP001197093">
    <property type="component" value="Unassembled WGS sequence"/>
</dbReference>
<keyword evidence="2" id="KW-1185">Reference proteome</keyword>
<sequence length="150" mass="16356">MTPVAVAKQLRVDDWSEQEILFEVQKWNSNAPTHFLALPSTSTSTSTATATTTPPSSPAAAVAALVTIVTGTLSLAPADPTRFGREPWPADGQTWLLSRAEYERTHPAGRFGVRFIGLQADRFEGWVEVWERQKGEEAMVGWDGGRGESV</sequence>
<proteinExistence type="predicted"/>
<evidence type="ECO:0000313" key="2">
    <source>
        <dbReference type="Proteomes" id="UP001197093"/>
    </source>
</evidence>
<evidence type="ECO:0000313" key="1">
    <source>
        <dbReference type="EMBL" id="KAG7285352.1"/>
    </source>
</evidence>
<reference evidence="1" key="1">
    <citation type="submission" date="2023-02" db="EMBL/GenBank/DDBJ databases">
        <authorList>
            <person name="Palmer J.M."/>
        </authorList>
    </citation>
    <scope>NUCLEOTIDE SEQUENCE</scope>
    <source>
        <strain evidence="1">FW57</strain>
    </source>
</reference>
<organism evidence="1 2">
    <name type="scientific">Staphylotrichum longicolle</name>
    <dbReference type="NCBI Taxonomy" id="669026"/>
    <lineage>
        <taxon>Eukaryota</taxon>
        <taxon>Fungi</taxon>
        <taxon>Dikarya</taxon>
        <taxon>Ascomycota</taxon>
        <taxon>Pezizomycotina</taxon>
        <taxon>Sordariomycetes</taxon>
        <taxon>Sordariomycetidae</taxon>
        <taxon>Sordariales</taxon>
        <taxon>Chaetomiaceae</taxon>
        <taxon>Staphylotrichum</taxon>
    </lineage>
</organism>
<dbReference type="AlphaFoldDB" id="A0AAD4ETQ8"/>
<gene>
    <name evidence="1" type="ORF">NEMBOFW57_009975</name>
</gene>
<dbReference type="EMBL" id="JAHCVI010000005">
    <property type="protein sequence ID" value="KAG7285352.1"/>
    <property type="molecule type" value="Genomic_DNA"/>
</dbReference>
<name>A0AAD4ETQ8_9PEZI</name>
<accession>A0AAD4ETQ8</accession>
<protein>
    <submittedName>
        <fullName evidence="1">Uncharacterized protein</fullName>
    </submittedName>
</protein>